<dbReference type="PROSITE" id="PS51257">
    <property type="entry name" value="PROKAR_LIPOPROTEIN"/>
    <property type="match status" value="1"/>
</dbReference>
<gene>
    <name evidence="1" type="ORF">Spa11_04490</name>
</gene>
<dbReference type="Proteomes" id="UP000316426">
    <property type="component" value="Chromosome"/>
</dbReference>
<sequence>MRAKHRPLLAALWVAAIAGCGGPTFEERVRAIATPNGALNSADPELPKLIRAVEQQRGLPLQLSGTVATSGEINTAKALAAIYNPALHVKLAPTVAELLLPTAAPKERHKFLEEHRQLVKRTADAADLPRCVFEIGHELGFFASMYYLDDASMAVRLLLLRSLDAAAKKDRPAALADVLRALRVSHALSRERRVEARVLAASLRYESLDLTTEYFSTGLWRRHEADQLYGALREQLTDWPADSRMLIGERATVIHAYEALRAGMLQRIVTLEERRRLGDRIKALESATRAELDADEARYLRAMQRLIIASESPYPRRAADIGAAMTEINSTPTLFAATLFAKDLPAAIETAALDRATVEAWTLALAAAAELIPPPFGESPLTGKPFDVDQGAERITVYDGKEALVSLPLLLQ</sequence>
<accession>A0A518K3E9</accession>
<reference evidence="1 2" key="1">
    <citation type="submission" date="2019-02" db="EMBL/GenBank/DDBJ databases">
        <title>Deep-cultivation of Planctomycetes and their phenomic and genomic characterization uncovers novel biology.</title>
        <authorList>
            <person name="Wiegand S."/>
            <person name="Jogler M."/>
            <person name="Boedeker C."/>
            <person name="Pinto D."/>
            <person name="Vollmers J."/>
            <person name="Rivas-Marin E."/>
            <person name="Kohn T."/>
            <person name="Peeters S.H."/>
            <person name="Heuer A."/>
            <person name="Rast P."/>
            <person name="Oberbeckmann S."/>
            <person name="Bunk B."/>
            <person name="Jeske O."/>
            <person name="Meyerdierks A."/>
            <person name="Storesund J.E."/>
            <person name="Kallscheuer N."/>
            <person name="Luecker S."/>
            <person name="Lage O.M."/>
            <person name="Pohl T."/>
            <person name="Merkel B.J."/>
            <person name="Hornburger P."/>
            <person name="Mueller R.-W."/>
            <person name="Bruemmer F."/>
            <person name="Labrenz M."/>
            <person name="Spormann A.M."/>
            <person name="Op den Camp H."/>
            <person name="Overmann J."/>
            <person name="Amann R."/>
            <person name="Jetten M.S.M."/>
            <person name="Mascher T."/>
            <person name="Medema M.H."/>
            <person name="Devos D.P."/>
            <person name="Kaster A.-K."/>
            <person name="Ovreas L."/>
            <person name="Rohde M."/>
            <person name="Galperin M.Y."/>
            <person name="Jogler C."/>
        </authorList>
    </citation>
    <scope>NUCLEOTIDE SEQUENCE [LARGE SCALE GENOMIC DNA]</scope>
    <source>
        <strain evidence="1 2">Spa11</strain>
    </source>
</reference>
<dbReference type="EMBL" id="CP036349">
    <property type="protein sequence ID" value="QDV72275.1"/>
    <property type="molecule type" value="Genomic_DNA"/>
</dbReference>
<organism evidence="1 2">
    <name type="scientific">Botrimarina mediterranea</name>
    <dbReference type="NCBI Taxonomy" id="2528022"/>
    <lineage>
        <taxon>Bacteria</taxon>
        <taxon>Pseudomonadati</taxon>
        <taxon>Planctomycetota</taxon>
        <taxon>Planctomycetia</taxon>
        <taxon>Pirellulales</taxon>
        <taxon>Lacipirellulaceae</taxon>
        <taxon>Botrimarina</taxon>
    </lineage>
</organism>
<name>A0A518K3E9_9BACT</name>
<dbReference type="KEGG" id="bmei:Spa11_04490"/>
<evidence type="ECO:0000313" key="1">
    <source>
        <dbReference type="EMBL" id="QDV72275.1"/>
    </source>
</evidence>
<dbReference type="AlphaFoldDB" id="A0A518K3E9"/>
<protein>
    <submittedName>
        <fullName evidence="1">Uncharacterized protein</fullName>
    </submittedName>
</protein>
<evidence type="ECO:0000313" key="2">
    <source>
        <dbReference type="Proteomes" id="UP000316426"/>
    </source>
</evidence>
<keyword evidence="2" id="KW-1185">Reference proteome</keyword>
<proteinExistence type="predicted"/>
<dbReference type="RefSeq" id="WP_145106408.1">
    <property type="nucleotide sequence ID" value="NZ_CP036349.1"/>
</dbReference>